<keyword evidence="2" id="KW-0378">Hydrolase</keyword>
<dbReference type="InterPro" id="IPR012296">
    <property type="entry name" value="Nuclease_put_TT1808"/>
</dbReference>
<keyword evidence="2" id="KW-0255">Endonuclease</keyword>
<dbReference type="Gene3D" id="3.90.1570.10">
    <property type="entry name" value="tt1808, chain A"/>
    <property type="match status" value="1"/>
</dbReference>
<sequence length="197" mass="22250">MTVMVERNAQRSEGPIPVEEFEAIASRVPETVTLEFLGGRIGVKKVPDGDHGEIIKWVQRQCMQHRPELWLYPEQGLIVEAYRKGRARPDGLLAPDEYFAGRGEWSDADGVLMAVEVTSHDHDTDSRDRWEKPSAYAEAGIPVYLLIDRESGTVLVHSAPDGTRYCDTHIARFGQQVELPDPVGFRLDTAKFKDYVR</sequence>
<dbReference type="PANTHER" id="PTHR35400:SF3">
    <property type="entry name" value="SLL1072 PROTEIN"/>
    <property type="match status" value="1"/>
</dbReference>
<dbReference type="GO" id="GO:0004519">
    <property type="term" value="F:endonuclease activity"/>
    <property type="evidence" value="ECO:0007669"/>
    <property type="project" value="UniProtKB-KW"/>
</dbReference>
<dbReference type="SUPFAM" id="SSF52980">
    <property type="entry name" value="Restriction endonuclease-like"/>
    <property type="match status" value="1"/>
</dbReference>
<dbReference type="InterPro" id="IPR008538">
    <property type="entry name" value="Uma2"/>
</dbReference>
<dbReference type="Proteomes" id="UP001519064">
    <property type="component" value="Unassembled WGS sequence"/>
</dbReference>
<dbReference type="EMBL" id="JADKMA010000107">
    <property type="protein sequence ID" value="MBO8194031.1"/>
    <property type="molecule type" value="Genomic_DNA"/>
</dbReference>
<organism evidence="2 3">
    <name type="scientific">Streptomyces oryzae</name>
    <dbReference type="NCBI Taxonomy" id="1434886"/>
    <lineage>
        <taxon>Bacteria</taxon>
        <taxon>Bacillati</taxon>
        <taxon>Actinomycetota</taxon>
        <taxon>Actinomycetes</taxon>
        <taxon>Kitasatosporales</taxon>
        <taxon>Streptomycetaceae</taxon>
        <taxon>Streptomyces</taxon>
    </lineage>
</organism>
<evidence type="ECO:0000313" key="3">
    <source>
        <dbReference type="Proteomes" id="UP001519064"/>
    </source>
</evidence>
<reference evidence="2 3" key="1">
    <citation type="submission" date="2020-11" db="EMBL/GenBank/DDBJ databases">
        <title>Streptomyces spirodelae sp. nov., isolated from duckweed.</title>
        <authorList>
            <person name="Saimee Y."/>
            <person name="Duangmal K."/>
        </authorList>
    </citation>
    <scope>NUCLEOTIDE SEQUENCE [LARGE SCALE GENOMIC DNA]</scope>
    <source>
        <strain evidence="2 3">S16-07</strain>
    </source>
</reference>
<keyword evidence="2" id="KW-0540">Nuclease</keyword>
<proteinExistence type="predicted"/>
<name>A0ABS3XG00_9ACTN</name>
<gene>
    <name evidence="2" type="ORF">ITI46_20525</name>
</gene>
<feature type="domain" description="Putative restriction endonuclease" evidence="1">
    <location>
        <begin position="18"/>
        <end position="189"/>
    </location>
</feature>
<dbReference type="RefSeq" id="WP_209241138.1">
    <property type="nucleotide sequence ID" value="NZ_JADKMA010000107.1"/>
</dbReference>
<evidence type="ECO:0000313" key="2">
    <source>
        <dbReference type="EMBL" id="MBO8194031.1"/>
    </source>
</evidence>
<dbReference type="InterPro" id="IPR011335">
    <property type="entry name" value="Restrct_endonuc-II-like"/>
</dbReference>
<protein>
    <submittedName>
        <fullName evidence="2">Uma2 family endonuclease</fullName>
    </submittedName>
</protein>
<evidence type="ECO:0000259" key="1">
    <source>
        <dbReference type="Pfam" id="PF05685"/>
    </source>
</evidence>
<dbReference type="CDD" id="cd06260">
    <property type="entry name" value="DUF820-like"/>
    <property type="match status" value="1"/>
</dbReference>
<dbReference type="PANTHER" id="PTHR35400">
    <property type="entry name" value="SLR1083 PROTEIN"/>
    <property type="match status" value="1"/>
</dbReference>
<dbReference type="Pfam" id="PF05685">
    <property type="entry name" value="Uma2"/>
    <property type="match status" value="1"/>
</dbReference>
<keyword evidence="3" id="KW-1185">Reference proteome</keyword>
<accession>A0ABS3XG00</accession>
<comment type="caution">
    <text evidence="2">The sequence shown here is derived from an EMBL/GenBank/DDBJ whole genome shotgun (WGS) entry which is preliminary data.</text>
</comment>